<evidence type="ECO:0000313" key="2">
    <source>
        <dbReference type="EMBL" id="GAA4640835.1"/>
    </source>
</evidence>
<dbReference type="EMBL" id="BAABHK010000041">
    <property type="protein sequence ID" value="GAA4640835.1"/>
    <property type="molecule type" value="Genomic_DNA"/>
</dbReference>
<organism evidence="2 3">
    <name type="scientific">Actinoallomurus vinaceus</name>
    <dbReference type="NCBI Taxonomy" id="1080074"/>
    <lineage>
        <taxon>Bacteria</taxon>
        <taxon>Bacillati</taxon>
        <taxon>Actinomycetota</taxon>
        <taxon>Actinomycetes</taxon>
        <taxon>Streptosporangiales</taxon>
        <taxon>Thermomonosporaceae</taxon>
        <taxon>Actinoallomurus</taxon>
    </lineage>
</organism>
<feature type="region of interest" description="Disordered" evidence="1">
    <location>
        <begin position="45"/>
        <end position="64"/>
    </location>
</feature>
<reference evidence="3" key="1">
    <citation type="journal article" date="2019" name="Int. J. Syst. Evol. Microbiol.">
        <title>The Global Catalogue of Microorganisms (GCM) 10K type strain sequencing project: providing services to taxonomists for standard genome sequencing and annotation.</title>
        <authorList>
            <consortium name="The Broad Institute Genomics Platform"/>
            <consortium name="The Broad Institute Genome Sequencing Center for Infectious Disease"/>
            <person name="Wu L."/>
            <person name="Ma J."/>
        </authorList>
    </citation>
    <scope>NUCLEOTIDE SEQUENCE [LARGE SCALE GENOMIC DNA]</scope>
    <source>
        <strain evidence="3">JCM 17939</strain>
    </source>
</reference>
<name>A0ABP8UXS5_9ACTN</name>
<gene>
    <name evidence="2" type="ORF">GCM10023196_107750</name>
</gene>
<protein>
    <submittedName>
        <fullName evidence="2">Uncharacterized protein</fullName>
    </submittedName>
</protein>
<feature type="compositionally biased region" description="Basic and acidic residues" evidence="1">
    <location>
        <begin position="53"/>
        <end position="64"/>
    </location>
</feature>
<keyword evidence="3" id="KW-1185">Reference proteome</keyword>
<dbReference type="Proteomes" id="UP001501442">
    <property type="component" value="Unassembled WGS sequence"/>
</dbReference>
<evidence type="ECO:0000256" key="1">
    <source>
        <dbReference type="SAM" id="MobiDB-lite"/>
    </source>
</evidence>
<accession>A0ABP8UXS5</accession>
<sequence>MAELSEDDRRILDRLRQAAAERDAIAPQERIPVEQPERFAFLIGMDDQGNLFRPRDDRSEADGD</sequence>
<comment type="caution">
    <text evidence="2">The sequence shown here is derived from an EMBL/GenBank/DDBJ whole genome shotgun (WGS) entry which is preliminary data.</text>
</comment>
<dbReference type="RefSeq" id="WP_345444709.1">
    <property type="nucleotide sequence ID" value="NZ_BAABHK010000041.1"/>
</dbReference>
<evidence type="ECO:0000313" key="3">
    <source>
        <dbReference type="Proteomes" id="UP001501442"/>
    </source>
</evidence>
<proteinExistence type="predicted"/>